<dbReference type="GO" id="GO:0005886">
    <property type="term" value="C:plasma membrane"/>
    <property type="evidence" value="ECO:0007669"/>
    <property type="project" value="UniProtKB-SubCell"/>
</dbReference>
<keyword evidence="3 6" id="KW-0812">Transmembrane</keyword>
<evidence type="ECO:0000256" key="4">
    <source>
        <dbReference type="ARBA" id="ARBA00022989"/>
    </source>
</evidence>
<feature type="transmembrane region" description="Helical" evidence="6">
    <location>
        <begin position="147"/>
        <end position="172"/>
    </location>
</feature>
<evidence type="ECO:0000256" key="5">
    <source>
        <dbReference type="ARBA" id="ARBA00023136"/>
    </source>
</evidence>
<sequence>MDFGQFTALTAAWVAVIITPGPDFFLTLRSGTISRRHGLFTAAGVVCGVLLWLAAAIAGLGAIAKAFPWAITTISILGGFYLIWLGWQAIRSALAARRPAQGSEGEHRDQLYSHPFRSGLLTNLTNPKAIIFFGAILSHFLPTNLSFWSMTAMVVYLISMEVIWFGAVALLISTPAAQRWVSRYRALMDGGTGVIMLVLATALLGKSAAEIF</sequence>
<keyword evidence="8" id="KW-1185">Reference proteome</keyword>
<dbReference type="GO" id="GO:0015171">
    <property type="term" value="F:amino acid transmembrane transporter activity"/>
    <property type="evidence" value="ECO:0007669"/>
    <property type="project" value="TreeGrafter"/>
</dbReference>
<comment type="caution">
    <text evidence="7">The sequence shown here is derived from an EMBL/GenBank/DDBJ whole genome shotgun (WGS) entry which is preliminary data.</text>
</comment>
<dbReference type="STRING" id="33007.HMPREF3198_01091"/>
<dbReference type="Proteomes" id="UP000235122">
    <property type="component" value="Unassembled WGS sequence"/>
</dbReference>
<dbReference type="GeneID" id="35865939"/>
<feature type="transmembrane region" description="Helical" evidence="6">
    <location>
        <begin position="184"/>
        <end position="204"/>
    </location>
</feature>
<evidence type="ECO:0000256" key="3">
    <source>
        <dbReference type="ARBA" id="ARBA00022692"/>
    </source>
</evidence>
<feature type="transmembrane region" description="Helical" evidence="6">
    <location>
        <begin position="6"/>
        <end position="26"/>
    </location>
</feature>
<dbReference type="RefSeq" id="WP_024332391.1">
    <property type="nucleotide sequence ID" value="NZ_JASOXK010000005.1"/>
</dbReference>
<keyword evidence="2" id="KW-1003">Cell membrane</keyword>
<name>A0A2I1IMS3_9ACTO</name>
<dbReference type="InterPro" id="IPR001123">
    <property type="entry name" value="LeuE-type"/>
</dbReference>
<evidence type="ECO:0000256" key="6">
    <source>
        <dbReference type="SAM" id="Phobius"/>
    </source>
</evidence>
<evidence type="ECO:0000313" key="8">
    <source>
        <dbReference type="Proteomes" id="UP000235122"/>
    </source>
</evidence>
<dbReference type="Pfam" id="PF01810">
    <property type="entry name" value="LysE"/>
    <property type="match status" value="1"/>
</dbReference>
<keyword evidence="5 6" id="KW-0472">Membrane</keyword>
<dbReference type="PANTHER" id="PTHR30086:SF17">
    <property type="entry name" value="LYSE FAMILY TRANSLOCATOR"/>
    <property type="match status" value="1"/>
</dbReference>
<feature type="transmembrane region" description="Helical" evidence="6">
    <location>
        <begin position="66"/>
        <end position="87"/>
    </location>
</feature>
<feature type="transmembrane region" description="Helical" evidence="6">
    <location>
        <begin position="38"/>
        <end position="60"/>
    </location>
</feature>
<reference evidence="7 8" key="1">
    <citation type="submission" date="2017-12" db="EMBL/GenBank/DDBJ databases">
        <title>Phylogenetic diversity of female urinary microbiome.</title>
        <authorList>
            <person name="Thomas-White K."/>
            <person name="Wolfe A.J."/>
        </authorList>
    </citation>
    <scope>NUCLEOTIDE SEQUENCE [LARGE SCALE GENOMIC DNA]</scope>
    <source>
        <strain evidence="7 8">UMB0402</strain>
    </source>
</reference>
<dbReference type="PIRSF" id="PIRSF006324">
    <property type="entry name" value="LeuE"/>
    <property type="match status" value="1"/>
</dbReference>
<accession>A0A2I1IMS3</accession>
<protein>
    <submittedName>
        <fullName evidence="7">LysE family translocator</fullName>
    </submittedName>
</protein>
<comment type="subcellular location">
    <subcellularLocation>
        <location evidence="1">Cell membrane</location>
        <topology evidence="1">Multi-pass membrane protein</topology>
    </subcellularLocation>
</comment>
<dbReference type="AlphaFoldDB" id="A0A2I1IMS3"/>
<keyword evidence="4 6" id="KW-1133">Transmembrane helix</keyword>
<evidence type="ECO:0000256" key="1">
    <source>
        <dbReference type="ARBA" id="ARBA00004651"/>
    </source>
</evidence>
<dbReference type="PANTHER" id="PTHR30086">
    <property type="entry name" value="ARGININE EXPORTER PROTEIN ARGO"/>
    <property type="match status" value="1"/>
</dbReference>
<evidence type="ECO:0000313" key="7">
    <source>
        <dbReference type="EMBL" id="PKY72405.1"/>
    </source>
</evidence>
<organism evidence="7 8">
    <name type="scientific">Winkia neuii</name>
    <dbReference type="NCBI Taxonomy" id="33007"/>
    <lineage>
        <taxon>Bacteria</taxon>
        <taxon>Bacillati</taxon>
        <taxon>Actinomycetota</taxon>
        <taxon>Actinomycetes</taxon>
        <taxon>Actinomycetales</taxon>
        <taxon>Actinomycetaceae</taxon>
        <taxon>Winkia</taxon>
    </lineage>
</organism>
<gene>
    <name evidence="7" type="ORF">CYJ19_06060</name>
</gene>
<feature type="transmembrane region" description="Helical" evidence="6">
    <location>
        <begin position="120"/>
        <end position="141"/>
    </location>
</feature>
<evidence type="ECO:0000256" key="2">
    <source>
        <dbReference type="ARBA" id="ARBA00022475"/>
    </source>
</evidence>
<dbReference type="EMBL" id="PKKO01000003">
    <property type="protein sequence ID" value="PKY72405.1"/>
    <property type="molecule type" value="Genomic_DNA"/>
</dbReference>
<proteinExistence type="predicted"/>